<dbReference type="AlphaFoldDB" id="F4RD27"/>
<gene>
    <name evidence="2" type="ORF">MELLADRAFT_115692</name>
</gene>
<organism evidence="3">
    <name type="scientific">Melampsora larici-populina (strain 98AG31 / pathotype 3-4-7)</name>
    <name type="common">Poplar leaf rust fungus</name>
    <dbReference type="NCBI Taxonomy" id="747676"/>
    <lineage>
        <taxon>Eukaryota</taxon>
        <taxon>Fungi</taxon>
        <taxon>Dikarya</taxon>
        <taxon>Basidiomycota</taxon>
        <taxon>Pucciniomycotina</taxon>
        <taxon>Pucciniomycetes</taxon>
        <taxon>Pucciniales</taxon>
        <taxon>Melampsoraceae</taxon>
        <taxon>Melampsora</taxon>
    </lineage>
</organism>
<feature type="compositionally biased region" description="Low complexity" evidence="1">
    <location>
        <begin position="140"/>
        <end position="155"/>
    </location>
</feature>
<feature type="compositionally biased region" description="Polar residues" evidence="1">
    <location>
        <begin position="69"/>
        <end position="84"/>
    </location>
</feature>
<reference evidence="3" key="1">
    <citation type="journal article" date="2011" name="Proc. Natl. Acad. Sci. U.S.A.">
        <title>Obligate biotrophy features unraveled by the genomic analysis of rust fungi.</title>
        <authorList>
            <person name="Duplessis S."/>
            <person name="Cuomo C.A."/>
            <person name="Lin Y.-C."/>
            <person name="Aerts A."/>
            <person name="Tisserant E."/>
            <person name="Veneault-Fourrey C."/>
            <person name="Joly D.L."/>
            <person name="Hacquard S."/>
            <person name="Amselem J."/>
            <person name="Cantarel B.L."/>
            <person name="Chiu R."/>
            <person name="Coutinho P.M."/>
            <person name="Feau N."/>
            <person name="Field M."/>
            <person name="Frey P."/>
            <person name="Gelhaye E."/>
            <person name="Goldberg J."/>
            <person name="Grabherr M.G."/>
            <person name="Kodira C.D."/>
            <person name="Kohler A."/>
            <person name="Kuees U."/>
            <person name="Lindquist E.A."/>
            <person name="Lucas S.M."/>
            <person name="Mago R."/>
            <person name="Mauceli E."/>
            <person name="Morin E."/>
            <person name="Murat C."/>
            <person name="Pangilinan J.L."/>
            <person name="Park R."/>
            <person name="Pearson M."/>
            <person name="Quesneville H."/>
            <person name="Rouhier N."/>
            <person name="Sakthikumar S."/>
            <person name="Salamov A.A."/>
            <person name="Schmutz J."/>
            <person name="Selles B."/>
            <person name="Shapiro H."/>
            <person name="Tanguay P."/>
            <person name="Tuskan G.A."/>
            <person name="Henrissat B."/>
            <person name="Van de Peer Y."/>
            <person name="Rouze P."/>
            <person name="Ellis J.G."/>
            <person name="Dodds P.N."/>
            <person name="Schein J.E."/>
            <person name="Zhong S."/>
            <person name="Hamelin R.C."/>
            <person name="Grigoriev I.V."/>
            <person name="Szabo L.J."/>
            <person name="Martin F."/>
        </authorList>
    </citation>
    <scope>NUCLEOTIDE SEQUENCE [LARGE SCALE GENOMIC DNA]</scope>
    <source>
        <strain evidence="3">98AG31 / pathotype 3-4-7</strain>
    </source>
</reference>
<feature type="region of interest" description="Disordered" evidence="1">
    <location>
        <begin position="132"/>
        <end position="155"/>
    </location>
</feature>
<sequence>MENQPILITSHTSFHSSHLPTYTTHQNQKRQRSSSPIEDQRYIKQRSDSNFVSQPPTPTLLDVSDEIQTRSWTGTPSNTSPRLTFEPSSIFNQTHQDVQMECEDDAHSTDTFNMNDSNPIGWSPRSVHTLRRVSTPSETPIPTTFTLPITATTMPHPRPQPLHRPHPMAYQQHLALLSQPKPISQDPSQMSISPPQSPSRLQPFPSDLILQPAERPQRPKNPINYILGPKKGCEDCRKKVAGHYTHL</sequence>
<evidence type="ECO:0000313" key="2">
    <source>
        <dbReference type="EMBL" id="EGG09826.1"/>
    </source>
</evidence>
<feature type="compositionally biased region" description="Polar residues" evidence="1">
    <location>
        <begin position="1"/>
        <end position="26"/>
    </location>
</feature>
<dbReference type="Proteomes" id="UP000001072">
    <property type="component" value="Unassembled WGS sequence"/>
</dbReference>
<dbReference type="VEuPathDB" id="FungiDB:MELLADRAFT_115692"/>
<feature type="region of interest" description="Disordered" evidence="1">
    <location>
        <begin position="1"/>
        <end position="84"/>
    </location>
</feature>
<feature type="region of interest" description="Disordered" evidence="1">
    <location>
        <begin position="181"/>
        <end position="205"/>
    </location>
</feature>
<dbReference type="KEGG" id="mlr:MELLADRAFT_115692"/>
<accession>F4RD27</accession>
<dbReference type="InParanoid" id="F4RD27"/>
<dbReference type="OrthoDB" id="10407780at2759"/>
<name>F4RD27_MELLP</name>
<dbReference type="RefSeq" id="XP_007406880.1">
    <property type="nucleotide sequence ID" value="XM_007406818.1"/>
</dbReference>
<protein>
    <submittedName>
        <fullName evidence="2">Uncharacterized protein</fullName>
    </submittedName>
</protein>
<dbReference type="GeneID" id="18925662"/>
<feature type="compositionally biased region" description="Low complexity" evidence="1">
    <location>
        <begin position="182"/>
        <end position="194"/>
    </location>
</feature>
<keyword evidence="3" id="KW-1185">Reference proteome</keyword>
<proteinExistence type="predicted"/>
<feature type="compositionally biased region" description="Basic and acidic residues" evidence="1">
    <location>
        <begin position="38"/>
        <end position="47"/>
    </location>
</feature>
<evidence type="ECO:0000313" key="3">
    <source>
        <dbReference type="Proteomes" id="UP000001072"/>
    </source>
</evidence>
<dbReference type="EMBL" id="GL883096">
    <property type="protein sequence ID" value="EGG09826.1"/>
    <property type="molecule type" value="Genomic_DNA"/>
</dbReference>
<evidence type="ECO:0000256" key="1">
    <source>
        <dbReference type="SAM" id="MobiDB-lite"/>
    </source>
</evidence>
<dbReference type="HOGENOM" id="CLU_1124764_0_0_1"/>